<keyword evidence="2" id="KW-1185">Reference proteome</keyword>
<reference evidence="3" key="1">
    <citation type="submission" date="2016-11" db="UniProtKB">
        <authorList>
            <consortium name="WormBaseParasite"/>
        </authorList>
    </citation>
    <scope>IDENTIFICATION</scope>
</reference>
<organism evidence="2 3">
    <name type="scientific">Steinernema glaseri</name>
    <dbReference type="NCBI Taxonomy" id="37863"/>
    <lineage>
        <taxon>Eukaryota</taxon>
        <taxon>Metazoa</taxon>
        <taxon>Ecdysozoa</taxon>
        <taxon>Nematoda</taxon>
        <taxon>Chromadorea</taxon>
        <taxon>Rhabditida</taxon>
        <taxon>Tylenchina</taxon>
        <taxon>Panagrolaimomorpha</taxon>
        <taxon>Strongyloidoidea</taxon>
        <taxon>Steinernematidae</taxon>
        <taxon>Steinernema</taxon>
    </lineage>
</organism>
<feature type="compositionally biased region" description="Basic and acidic residues" evidence="1">
    <location>
        <begin position="1"/>
        <end position="10"/>
    </location>
</feature>
<accession>A0A1I7Y8H4</accession>
<sequence length="102" mass="11179">MRPVPHDRGPKLLVGDPLSKQPSKCKSARDECTNFPNHLTLIDRRPVSRNRSLSRSPTIQTKALVAGGPPQRRASVPVAAAGGVGQPAAHRLIFVFRSNYRF</sequence>
<dbReference type="AlphaFoldDB" id="A0A1I7Y8H4"/>
<name>A0A1I7Y8H4_9BILA</name>
<evidence type="ECO:0000313" key="2">
    <source>
        <dbReference type="Proteomes" id="UP000095287"/>
    </source>
</evidence>
<evidence type="ECO:0000313" key="3">
    <source>
        <dbReference type="WBParaSite" id="L893_g13825.t1"/>
    </source>
</evidence>
<protein>
    <submittedName>
        <fullName evidence="3">Uncharacterized protein</fullName>
    </submittedName>
</protein>
<dbReference type="Proteomes" id="UP000095287">
    <property type="component" value="Unplaced"/>
</dbReference>
<feature type="region of interest" description="Disordered" evidence="1">
    <location>
        <begin position="1"/>
        <end position="30"/>
    </location>
</feature>
<proteinExistence type="predicted"/>
<dbReference type="WBParaSite" id="L893_g13825.t1">
    <property type="protein sequence ID" value="L893_g13825.t1"/>
    <property type="gene ID" value="L893_g13825"/>
</dbReference>
<evidence type="ECO:0000256" key="1">
    <source>
        <dbReference type="SAM" id="MobiDB-lite"/>
    </source>
</evidence>